<evidence type="ECO:0000256" key="7">
    <source>
        <dbReference type="SAM" id="Phobius"/>
    </source>
</evidence>
<dbReference type="GO" id="GO:0022857">
    <property type="term" value="F:transmembrane transporter activity"/>
    <property type="evidence" value="ECO:0007669"/>
    <property type="project" value="TreeGrafter"/>
</dbReference>
<dbReference type="InterPro" id="IPR003838">
    <property type="entry name" value="ABC3_permease_C"/>
</dbReference>
<gene>
    <name evidence="9" type="ORF">B8X04_06775</name>
</gene>
<feature type="domain" description="ABC3 transporter permease C-terminal" evidence="8">
    <location>
        <begin position="719"/>
        <end position="837"/>
    </location>
</feature>
<name>A0A269ZG46_9MICO</name>
<keyword evidence="4 7" id="KW-1133">Transmembrane helix</keyword>
<dbReference type="EMBL" id="NCWY01000005">
    <property type="protein sequence ID" value="PAK95956.1"/>
    <property type="molecule type" value="Genomic_DNA"/>
</dbReference>
<accession>A0A269ZG46</accession>
<comment type="similarity">
    <text evidence="6">Belongs to the ABC-4 integral membrane protein family.</text>
</comment>
<feature type="transmembrane region" description="Helical" evidence="7">
    <location>
        <begin position="805"/>
        <end position="827"/>
    </location>
</feature>
<evidence type="ECO:0000256" key="1">
    <source>
        <dbReference type="ARBA" id="ARBA00004651"/>
    </source>
</evidence>
<evidence type="ECO:0000313" key="9">
    <source>
        <dbReference type="EMBL" id="PAK95956.1"/>
    </source>
</evidence>
<feature type="transmembrane region" description="Helical" evidence="7">
    <location>
        <begin position="425"/>
        <end position="445"/>
    </location>
</feature>
<sequence>MISVAFAQIRAHWARFAAIGLGIALAAGFVSATLIINTSLQESLREGIGQSFSRAGVVVMPVTGAAIDPPEVAAVTESLAGVPGVSAVEVTASAVASARGGGIADTDFAVTPAPGDPRLDTFSVVEGSRPQEPTDVVVDTATAADLGVGVGDTLRFTTATARIDTDTDSMPVYRGPRHSATDFTVVGIAEMGDDPTFVGMPRALTTGASYREHFARSGDVAAIQLGLSSDADPETVRSAIETRIADSVLRDRMETMTVDEAVDRRVAEFSEGSDFIAWMLLGCAGISVLVAVLVVSNTFSVIVAGRRRELALLRCIGASRRQLYGSVLVEGVFVGLLGSLLGVIAGIGVSALLVAVATRVWKDEFAYVSLTVPAWTLLAGVVVGVLLTVAATIRPARSAIAVTPLEALQPFDVPSAPTSQSRARVLSGWGSIVIGTLAVVLALVFAVDSPVWILVGALGGILVVVGLVLGSGQIIPPVVSWIGDLVVTPWGLPGQLATLNTLRNRRRTGSTAAALVIGVTLVSTLVVGGMSTKATFGAGLEQHFPVDVAVNLGTAADQDVIEEIRDIDGVATAVLAYHGSVVDDDAELYIVDPSSLSALLGESAPPVVAGRVTVPENYPGQSVQVQGLTTATLPVEKSGESSRAYFTTADVGNRIGISAASTAVLITLAPDQSGSDVLRIRQQVAEALDVATDEVIGSAVERGLFAQVIDVLLLTAVGVLLIAVLIALIGVSNTISLSVIERRRENSLLRALGLSLAQLRALLAFEAVLISVVAALIGLGLGGALGIVATRLITVDFSSAFVVDWSIPASLGILAVAVIAGILSALAPARRAARLSPVEGLKQET</sequence>
<feature type="transmembrane region" description="Helical" evidence="7">
    <location>
        <begin position="711"/>
        <end position="740"/>
    </location>
</feature>
<dbReference type="AlphaFoldDB" id="A0A269ZG46"/>
<organism evidence="9 10">
    <name type="scientific">Brevibacterium casei</name>
    <dbReference type="NCBI Taxonomy" id="33889"/>
    <lineage>
        <taxon>Bacteria</taxon>
        <taxon>Bacillati</taxon>
        <taxon>Actinomycetota</taxon>
        <taxon>Actinomycetes</taxon>
        <taxon>Micrococcales</taxon>
        <taxon>Brevibacteriaceae</taxon>
        <taxon>Brevibacterium</taxon>
    </lineage>
</organism>
<protein>
    <submittedName>
        <fullName evidence="9">ABC transporter permease</fullName>
    </submittedName>
</protein>
<comment type="subcellular location">
    <subcellularLocation>
        <location evidence="1">Cell membrane</location>
        <topology evidence="1">Multi-pass membrane protein</topology>
    </subcellularLocation>
</comment>
<dbReference type="GO" id="GO:0005886">
    <property type="term" value="C:plasma membrane"/>
    <property type="evidence" value="ECO:0007669"/>
    <property type="project" value="UniProtKB-SubCell"/>
</dbReference>
<feature type="transmembrane region" description="Helical" evidence="7">
    <location>
        <begin position="374"/>
        <end position="393"/>
    </location>
</feature>
<feature type="transmembrane region" description="Helical" evidence="7">
    <location>
        <begin position="275"/>
        <end position="302"/>
    </location>
</feature>
<dbReference type="Pfam" id="PF02687">
    <property type="entry name" value="FtsX"/>
    <property type="match status" value="2"/>
</dbReference>
<evidence type="ECO:0000313" key="10">
    <source>
        <dbReference type="Proteomes" id="UP000216867"/>
    </source>
</evidence>
<dbReference type="Proteomes" id="UP000216867">
    <property type="component" value="Unassembled WGS sequence"/>
</dbReference>
<evidence type="ECO:0000259" key="8">
    <source>
        <dbReference type="Pfam" id="PF02687"/>
    </source>
</evidence>
<feature type="domain" description="ABC3 transporter permease C-terminal" evidence="8">
    <location>
        <begin position="285"/>
        <end position="401"/>
    </location>
</feature>
<keyword evidence="3 7" id="KW-0812">Transmembrane</keyword>
<feature type="transmembrane region" description="Helical" evidence="7">
    <location>
        <begin position="451"/>
        <end position="470"/>
    </location>
</feature>
<feature type="transmembrane region" description="Helical" evidence="7">
    <location>
        <begin position="323"/>
        <end position="354"/>
    </location>
</feature>
<evidence type="ECO:0000256" key="6">
    <source>
        <dbReference type="ARBA" id="ARBA00038076"/>
    </source>
</evidence>
<dbReference type="PANTHER" id="PTHR30572:SF4">
    <property type="entry name" value="ABC TRANSPORTER PERMEASE YTRF"/>
    <property type="match status" value="1"/>
</dbReference>
<dbReference type="InterPro" id="IPR050250">
    <property type="entry name" value="Macrolide_Exporter_MacB"/>
</dbReference>
<reference evidence="9 10" key="1">
    <citation type="submission" date="2017-04" db="EMBL/GenBank/DDBJ databases">
        <title>Kefir bacterial isolates.</title>
        <authorList>
            <person name="Kim Y."/>
            <person name="Blasche S."/>
            <person name="Patil K.R."/>
        </authorList>
    </citation>
    <scope>NUCLEOTIDE SEQUENCE [LARGE SCALE GENOMIC DNA]</scope>
    <source>
        <strain evidence="9 10">OG2</strain>
    </source>
</reference>
<keyword evidence="2" id="KW-1003">Cell membrane</keyword>
<comment type="caution">
    <text evidence="9">The sequence shown here is derived from an EMBL/GenBank/DDBJ whole genome shotgun (WGS) entry which is preliminary data.</text>
</comment>
<evidence type="ECO:0000256" key="3">
    <source>
        <dbReference type="ARBA" id="ARBA00022692"/>
    </source>
</evidence>
<keyword evidence="5 7" id="KW-0472">Membrane</keyword>
<feature type="transmembrane region" description="Helical" evidence="7">
    <location>
        <begin position="512"/>
        <end position="530"/>
    </location>
</feature>
<dbReference type="PANTHER" id="PTHR30572">
    <property type="entry name" value="MEMBRANE COMPONENT OF TRANSPORTER-RELATED"/>
    <property type="match status" value="1"/>
</dbReference>
<evidence type="ECO:0000256" key="5">
    <source>
        <dbReference type="ARBA" id="ARBA00023136"/>
    </source>
</evidence>
<dbReference type="RefSeq" id="WP_095375831.1">
    <property type="nucleotide sequence ID" value="NZ_CBDRLP010000017.1"/>
</dbReference>
<evidence type="ECO:0000256" key="2">
    <source>
        <dbReference type="ARBA" id="ARBA00022475"/>
    </source>
</evidence>
<evidence type="ECO:0000256" key="4">
    <source>
        <dbReference type="ARBA" id="ARBA00022989"/>
    </source>
</evidence>
<feature type="transmembrane region" description="Helical" evidence="7">
    <location>
        <begin position="761"/>
        <end position="785"/>
    </location>
</feature>
<proteinExistence type="inferred from homology"/>